<dbReference type="InterPro" id="IPR045621">
    <property type="entry name" value="BPD_transp_1_N"/>
</dbReference>
<dbReference type="GO" id="GO:0005886">
    <property type="term" value="C:plasma membrane"/>
    <property type="evidence" value="ECO:0007669"/>
    <property type="project" value="UniProtKB-SubCell"/>
</dbReference>
<dbReference type="Proteomes" id="UP000248806">
    <property type="component" value="Unassembled WGS sequence"/>
</dbReference>
<name>A0A326UE85_THEHA</name>
<feature type="transmembrane region" description="Helical" evidence="7">
    <location>
        <begin position="135"/>
        <end position="159"/>
    </location>
</feature>
<evidence type="ECO:0000256" key="2">
    <source>
        <dbReference type="ARBA" id="ARBA00022448"/>
    </source>
</evidence>
<dbReference type="InterPro" id="IPR000515">
    <property type="entry name" value="MetI-like"/>
</dbReference>
<evidence type="ECO:0000256" key="5">
    <source>
        <dbReference type="ARBA" id="ARBA00022989"/>
    </source>
</evidence>
<dbReference type="InterPro" id="IPR035906">
    <property type="entry name" value="MetI-like_sf"/>
</dbReference>
<feature type="transmembrane region" description="Helical" evidence="7">
    <location>
        <begin position="292"/>
        <end position="312"/>
    </location>
</feature>
<evidence type="ECO:0000256" key="3">
    <source>
        <dbReference type="ARBA" id="ARBA00022475"/>
    </source>
</evidence>
<dbReference type="Pfam" id="PF00528">
    <property type="entry name" value="BPD_transp_1"/>
    <property type="match status" value="1"/>
</dbReference>
<dbReference type="SUPFAM" id="SSF161098">
    <property type="entry name" value="MetI-like"/>
    <property type="match status" value="1"/>
</dbReference>
<dbReference type="PROSITE" id="PS50928">
    <property type="entry name" value="ABC_TM1"/>
    <property type="match status" value="1"/>
</dbReference>
<keyword evidence="10" id="KW-1185">Reference proteome</keyword>
<dbReference type="Pfam" id="PF19300">
    <property type="entry name" value="BPD_transp_1_N"/>
    <property type="match status" value="1"/>
</dbReference>
<feature type="transmembrane region" description="Helical" evidence="7">
    <location>
        <begin position="9"/>
        <end position="30"/>
    </location>
</feature>
<dbReference type="PANTHER" id="PTHR43163:SF6">
    <property type="entry name" value="DIPEPTIDE TRANSPORT SYSTEM PERMEASE PROTEIN DPPB-RELATED"/>
    <property type="match status" value="1"/>
</dbReference>
<feature type="transmembrane region" description="Helical" evidence="7">
    <location>
        <begin position="240"/>
        <end position="261"/>
    </location>
</feature>
<organism evidence="9 10">
    <name type="scientific">Thermosporothrix hazakensis</name>
    <dbReference type="NCBI Taxonomy" id="644383"/>
    <lineage>
        <taxon>Bacteria</taxon>
        <taxon>Bacillati</taxon>
        <taxon>Chloroflexota</taxon>
        <taxon>Ktedonobacteria</taxon>
        <taxon>Ktedonobacterales</taxon>
        <taxon>Thermosporotrichaceae</taxon>
        <taxon>Thermosporothrix</taxon>
    </lineage>
</organism>
<evidence type="ECO:0000256" key="4">
    <source>
        <dbReference type="ARBA" id="ARBA00022692"/>
    </source>
</evidence>
<feature type="transmembrane region" description="Helical" evidence="7">
    <location>
        <begin position="183"/>
        <end position="202"/>
    </location>
</feature>
<evidence type="ECO:0000259" key="8">
    <source>
        <dbReference type="PROSITE" id="PS50928"/>
    </source>
</evidence>
<sequence length="319" mass="35913">MIQFLIKRILGLLFVIFGVTFITFIMGYFAPGDPITAMLGERATPETVAQMKHLYGLDLPWYQQYGNYLVNLARFNLGMSFRLQGRPVWDILKDGLPVSLELAFWGLLLQIFIGIPLGIISALKANTWVDTLNMSIALVLYAFPVFITGVLLQLLVIWVSKQTGVSWPVTQWGYPWRYTWTDIQYKILPILVYATAGIAYYARLARTSMLEVLKQDYVRTARAKGLREQSVVYRHAFRNALIPLVTVFGVSIGFLVTGGFFTERIFNLPGIANLTLISIDSLDYPVLQATTALLALCIVLGNLISDILYSLVDPRIKAE</sequence>
<keyword evidence="2 7" id="KW-0813">Transport</keyword>
<feature type="transmembrane region" description="Helical" evidence="7">
    <location>
        <begin position="102"/>
        <end position="123"/>
    </location>
</feature>
<dbReference type="OrthoDB" id="9772184at2"/>
<dbReference type="CDD" id="cd06261">
    <property type="entry name" value="TM_PBP2"/>
    <property type="match status" value="1"/>
</dbReference>
<keyword evidence="3" id="KW-1003">Cell membrane</keyword>
<proteinExistence type="inferred from homology"/>
<keyword evidence="5 7" id="KW-1133">Transmembrane helix</keyword>
<dbReference type="RefSeq" id="WP_111320624.1">
    <property type="nucleotide sequence ID" value="NZ_BIFX01000001.1"/>
</dbReference>
<feature type="domain" description="ABC transmembrane type-1" evidence="8">
    <location>
        <begin position="96"/>
        <end position="305"/>
    </location>
</feature>
<protein>
    <submittedName>
        <fullName evidence="9">Peptide/nickel transport system permease protein</fullName>
    </submittedName>
</protein>
<dbReference type="EMBL" id="QKUF01000003">
    <property type="protein sequence ID" value="PZW33054.1"/>
    <property type="molecule type" value="Genomic_DNA"/>
</dbReference>
<reference evidence="9 10" key="1">
    <citation type="submission" date="2018-06" db="EMBL/GenBank/DDBJ databases">
        <title>Genomic Encyclopedia of Archaeal and Bacterial Type Strains, Phase II (KMG-II): from individual species to whole genera.</title>
        <authorList>
            <person name="Goeker M."/>
        </authorList>
    </citation>
    <scope>NUCLEOTIDE SEQUENCE [LARGE SCALE GENOMIC DNA]</scope>
    <source>
        <strain evidence="9 10">ATCC BAA-1881</strain>
    </source>
</reference>
<evidence type="ECO:0000313" key="9">
    <source>
        <dbReference type="EMBL" id="PZW33054.1"/>
    </source>
</evidence>
<comment type="subcellular location">
    <subcellularLocation>
        <location evidence="1 7">Cell membrane</location>
        <topology evidence="1 7">Multi-pass membrane protein</topology>
    </subcellularLocation>
</comment>
<dbReference type="AlphaFoldDB" id="A0A326UE85"/>
<evidence type="ECO:0000256" key="6">
    <source>
        <dbReference type="ARBA" id="ARBA00023136"/>
    </source>
</evidence>
<evidence type="ECO:0000256" key="7">
    <source>
        <dbReference type="RuleBase" id="RU363032"/>
    </source>
</evidence>
<comment type="caution">
    <text evidence="9">The sequence shown here is derived from an EMBL/GenBank/DDBJ whole genome shotgun (WGS) entry which is preliminary data.</text>
</comment>
<keyword evidence="4 7" id="KW-0812">Transmembrane</keyword>
<dbReference type="PANTHER" id="PTHR43163">
    <property type="entry name" value="DIPEPTIDE TRANSPORT SYSTEM PERMEASE PROTEIN DPPB-RELATED"/>
    <property type="match status" value="1"/>
</dbReference>
<gene>
    <name evidence="9" type="ORF">EI42_01604</name>
</gene>
<evidence type="ECO:0000256" key="1">
    <source>
        <dbReference type="ARBA" id="ARBA00004651"/>
    </source>
</evidence>
<comment type="similarity">
    <text evidence="7">Belongs to the binding-protein-dependent transport system permease family.</text>
</comment>
<dbReference type="Gene3D" id="1.10.3720.10">
    <property type="entry name" value="MetI-like"/>
    <property type="match status" value="1"/>
</dbReference>
<keyword evidence="6 7" id="KW-0472">Membrane</keyword>
<dbReference type="GO" id="GO:0055085">
    <property type="term" value="P:transmembrane transport"/>
    <property type="evidence" value="ECO:0007669"/>
    <property type="project" value="InterPro"/>
</dbReference>
<accession>A0A326UE85</accession>
<evidence type="ECO:0000313" key="10">
    <source>
        <dbReference type="Proteomes" id="UP000248806"/>
    </source>
</evidence>